<dbReference type="KEGG" id="nmf:NMS_1401"/>
<name>W8VR28_9FLAO</name>
<evidence type="ECO:0000313" key="1">
    <source>
        <dbReference type="EMBL" id="BAO55410.1"/>
    </source>
</evidence>
<dbReference type="STRING" id="1454201.NMS_1401"/>
<evidence type="ECO:0000313" key="2">
    <source>
        <dbReference type="Proteomes" id="UP000031760"/>
    </source>
</evidence>
<dbReference type="OrthoDB" id="3611744at2"/>
<dbReference type="Proteomes" id="UP000031760">
    <property type="component" value="Chromosome"/>
</dbReference>
<sequence length="242" mass="28364">MSRIAIMQPYTYPYLGYFQLIKSVDTFIFFDDVQFIRRGFINRNSILINERAHSFTIPLEKGSREDLITETFVHKDMYGIWKAKFLKSLELNYKKASQFEPVYVMVENLLNREFTDIASLAKNSILSICNYLNLERNFIDSSSLNYNRSGNGEDKILDICSLLNASTYINPFNGMDLYDDEKFREKGVELLFIKPKLQEYDQGTSSFEKHLSVIDALMWMTPEKILMHLDSYLIIEKLKNES</sequence>
<reference evidence="1 2" key="1">
    <citation type="journal article" date="2014" name="Proc. Natl. Acad. Sci. U.S.A.">
        <title>Functional characterization of flavobacteria rhodopsins reveals a unique class of light-driven chloride pump in bacteria.</title>
        <authorList>
            <person name="Yoshizawa S."/>
            <person name="Kumagai Y."/>
            <person name="Kim H."/>
            <person name="Ogura Y."/>
            <person name="Hayashi T."/>
            <person name="Iwasaki W."/>
            <person name="DeLong E.F."/>
            <person name="Kogure K."/>
        </authorList>
    </citation>
    <scope>NUCLEOTIDE SEQUENCE [LARGE SCALE GENOMIC DNA]</scope>
    <source>
        <strain evidence="1 2">S1-08</strain>
    </source>
</reference>
<dbReference type="RefSeq" id="WP_148311344.1">
    <property type="nucleotide sequence ID" value="NZ_AP014548.1"/>
</dbReference>
<protein>
    <recommendedName>
        <fullName evidence="3">WbqC-like protein</fullName>
    </recommendedName>
</protein>
<proteinExistence type="predicted"/>
<dbReference type="HOGENOM" id="CLU_079350_0_0_10"/>
<gene>
    <name evidence="1" type="ORF">NMS_1401</name>
</gene>
<dbReference type="EMBL" id="AP014548">
    <property type="protein sequence ID" value="BAO55410.1"/>
    <property type="molecule type" value="Genomic_DNA"/>
</dbReference>
<organism evidence="1 2">
    <name type="scientific">Nonlabens marinus S1-08</name>
    <dbReference type="NCBI Taxonomy" id="1454201"/>
    <lineage>
        <taxon>Bacteria</taxon>
        <taxon>Pseudomonadati</taxon>
        <taxon>Bacteroidota</taxon>
        <taxon>Flavobacteriia</taxon>
        <taxon>Flavobacteriales</taxon>
        <taxon>Flavobacteriaceae</taxon>
        <taxon>Nonlabens</taxon>
    </lineage>
</organism>
<dbReference type="InterPro" id="IPR014985">
    <property type="entry name" value="WbqC"/>
</dbReference>
<dbReference type="AlphaFoldDB" id="W8VR28"/>
<evidence type="ECO:0008006" key="3">
    <source>
        <dbReference type="Google" id="ProtNLM"/>
    </source>
</evidence>
<keyword evidence="2" id="KW-1185">Reference proteome</keyword>
<dbReference type="Pfam" id="PF08889">
    <property type="entry name" value="WbqC"/>
    <property type="match status" value="1"/>
</dbReference>
<accession>W8VR28</accession>